<keyword evidence="3 6" id="KW-0812">Transmembrane</keyword>
<dbReference type="Pfam" id="PF03788">
    <property type="entry name" value="LrgA"/>
    <property type="match status" value="1"/>
</dbReference>
<evidence type="ECO:0000256" key="2">
    <source>
        <dbReference type="ARBA" id="ARBA00022475"/>
    </source>
</evidence>
<proteinExistence type="predicted"/>
<dbReference type="PANTHER" id="PTHR33931">
    <property type="entry name" value="HOLIN-LIKE PROTEIN CIDA-RELATED"/>
    <property type="match status" value="1"/>
</dbReference>
<dbReference type="OrthoDB" id="3176438at2"/>
<dbReference type="Proteomes" id="UP000468638">
    <property type="component" value="Unassembled WGS sequence"/>
</dbReference>
<dbReference type="InterPro" id="IPR005538">
    <property type="entry name" value="LrgA/CidA"/>
</dbReference>
<feature type="transmembrane region" description="Helical" evidence="6">
    <location>
        <begin position="7"/>
        <end position="23"/>
    </location>
</feature>
<evidence type="ECO:0000256" key="3">
    <source>
        <dbReference type="ARBA" id="ARBA00022692"/>
    </source>
</evidence>
<organism evidence="7 8">
    <name type="scientific">Pontibacillus yanchengensis</name>
    <dbReference type="NCBI Taxonomy" id="462910"/>
    <lineage>
        <taxon>Bacteria</taxon>
        <taxon>Bacillati</taxon>
        <taxon>Bacillota</taxon>
        <taxon>Bacilli</taxon>
        <taxon>Bacillales</taxon>
        <taxon>Bacillaceae</taxon>
        <taxon>Pontibacillus</taxon>
    </lineage>
</organism>
<dbReference type="RefSeq" id="WP_160910067.1">
    <property type="nucleotide sequence ID" value="NZ_WMEQ01000015.1"/>
</dbReference>
<dbReference type="NCBIfam" id="NF002460">
    <property type="entry name" value="PRK01658.1"/>
    <property type="match status" value="1"/>
</dbReference>
<dbReference type="AlphaFoldDB" id="A0A6I5A4K8"/>
<dbReference type="EMBL" id="WMEQ01000015">
    <property type="protein sequence ID" value="MYL35247.1"/>
    <property type="molecule type" value="Genomic_DNA"/>
</dbReference>
<gene>
    <name evidence="7" type="ORF">GLW05_16840</name>
</gene>
<evidence type="ECO:0000256" key="6">
    <source>
        <dbReference type="SAM" id="Phobius"/>
    </source>
</evidence>
<name>A0A6I5A4K8_9BACI</name>
<reference evidence="7 8" key="1">
    <citation type="submission" date="2019-11" db="EMBL/GenBank/DDBJ databases">
        <title>Genome sequences of 17 halophilic strains isolated from different environments.</title>
        <authorList>
            <person name="Furrow R.E."/>
        </authorList>
    </citation>
    <scope>NUCLEOTIDE SEQUENCE [LARGE SCALE GENOMIC DNA]</scope>
    <source>
        <strain evidence="7 8">22514_16_FS</strain>
    </source>
</reference>
<evidence type="ECO:0000313" key="8">
    <source>
        <dbReference type="Proteomes" id="UP000468638"/>
    </source>
</evidence>
<evidence type="ECO:0000313" key="7">
    <source>
        <dbReference type="EMBL" id="MYL35247.1"/>
    </source>
</evidence>
<evidence type="ECO:0000256" key="4">
    <source>
        <dbReference type="ARBA" id="ARBA00022989"/>
    </source>
</evidence>
<feature type="transmembrane region" description="Helical" evidence="6">
    <location>
        <begin position="62"/>
        <end position="81"/>
    </location>
</feature>
<comment type="caution">
    <text evidence="7">The sequence shown here is derived from an EMBL/GenBank/DDBJ whole genome shotgun (WGS) entry which is preliminary data.</text>
</comment>
<keyword evidence="4 6" id="KW-1133">Transmembrane helix</keyword>
<dbReference type="PANTHER" id="PTHR33931:SF2">
    <property type="entry name" value="HOLIN-LIKE PROTEIN CIDA"/>
    <property type="match status" value="1"/>
</dbReference>
<keyword evidence="5 6" id="KW-0472">Membrane</keyword>
<feature type="transmembrane region" description="Helical" evidence="6">
    <location>
        <begin position="93"/>
        <end position="114"/>
    </location>
</feature>
<accession>A0A6I5A4K8</accession>
<keyword evidence="2" id="KW-1003">Cell membrane</keyword>
<protein>
    <submittedName>
        <fullName evidence="7">CidA/LrgA family holin-like protein</fullName>
    </submittedName>
</protein>
<comment type="subcellular location">
    <subcellularLocation>
        <location evidence="1">Cell membrane</location>
        <topology evidence="1">Multi-pass membrane protein</topology>
    </subcellularLocation>
</comment>
<feature type="transmembrane region" description="Helical" evidence="6">
    <location>
        <begin position="29"/>
        <end position="50"/>
    </location>
</feature>
<evidence type="ECO:0000256" key="1">
    <source>
        <dbReference type="ARBA" id="ARBA00004651"/>
    </source>
</evidence>
<dbReference type="GO" id="GO:0005886">
    <property type="term" value="C:plasma membrane"/>
    <property type="evidence" value="ECO:0007669"/>
    <property type="project" value="UniProtKB-SubCell"/>
</dbReference>
<sequence>MKILTIGVHITIVTMFYYIGMWIQKAVGLFIPGSIIGLMLLFIALLTNVIKVTWIEKGSALLITHLPFLFIPVTVGVIQYLDLLTGKGLLLPVIVLVSTLLVAVLSGALSQFLVRQKEKQYD</sequence>
<evidence type="ECO:0000256" key="5">
    <source>
        <dbReference type="ARBA" id="ARBA00023136"/>
    </source>
</evidence>